<organism evidence="2">
    <name type="scientific">Anguilla anguilla</name>
    <name type="common">European freshwater eel</name>
    <name type="synonym">Muraena anguilla</name>
    <dbReference type="NCBI Taxonomy" id="7936"/>
    <lineage>
        <taxon>Eukaryota</taxon>
        <taxon>Metazoa</taxon>
        <taxon>Chordata</taxon>
        <taxon>Craniata</taxon>
        <taxon>Vertebrata</taxon>
        <taxon>Euteleostomi</taxon>
        <taxon>Actinopterygii</taxon>
        <taxon>Neopterygii</taxon>
        <taxon>Teleostei</taxon>
        <taxon>Anguilliformes</taxon>
        <taxon>Anguillidae</taxon>
        <taxon>Anguilla</taxon>
    </lineage>
</organism>
<sequence length="49" mass="4884">MSRASRQGCLGGAPGTAAKSPDRTSRAAPESMEGSSFGGGRSVPFSVNL</sequence>
<protein>
    <submittedName>
        <fullName evidence="2">Uncharacterized protein</fullName>
    </submittedName>
</protein>
<dbReference type="EMBL" id="GBXM01075167">
    <property type="protein sequence ID" value="JAH33410.1"/>
    <property type="molecule type" value="Transcribed_RNA"/>
</dbReference>
<proteinExistence type="predicted"/>
<reference evidence="2" key="1">
    <citation type="submission" date="2014-11" db="EMBL/GenBank/DDBJ databases">
        <authorList>
            <person name="Amaro Gonzalez C."/>
        </authorList>
    </citation>
    <scope>NUCLEOTIDE SEQUENCE</scope>
</reference>
<accession>A0A0E9RYD7</accession>
<evidence type="ECO:0000256" key="1">
    <source>
        <dbReference type="SAM" id="MobiDB-lite"/>
    </source>
</evidence>
<name>A0A0E9RYD7_ANGAN</name>
<dbReference type="AlphaFoldDB" id="A0A0E9RYD7"/>
<evidence type="ECO:0000313" key="2">
    <source>
        <dbReference type="EMBL" id="JAH33410.1"/>
    </source>
</evidence>
<reference evidence="2" key="2">
    <citation type="journal article" date="2015" name="Fish Shellfish Immunol.">
        <title>Early steps in the European eel (Anguilla anguilla)-Vibrio vulnificus interaction in the gills: Role of the RtxA13 toxin.</title>
        <authorList>
            <person name="Callol A."/>
            <person name="Pajuelo D."/>
            <person name="Ebbesson L."/>
            <person name="Teles M."/>
            <person name="MacKenzie S."/>
            <person name="Amaro C."/>
        </authorList>
    </citation>
    <scope>NUCLEOTIDE SEQUENCE</scope>
</reference>
<feature type="region of interest" description="Disordered" evidence="1">
    <location>
        <begin position="1"/>
        <end position="49"/>
    </location>
</feature>